<dbReference type="EMBL" id="AORI01000011">
    <property type="protein sequence ID" value="ENY68724.1"/>
    <property type="molecule type" value="Genomic_DNA"/>
</dbReference>
<keyword evidence="2" id="KW-1185">Reference proteome</keyword>
<accession>N9TRE3</accession>
<dbReference type="AlphaFoldDB" id="N9TRE3"/>
<dbReference type="Proteomes" id="UP000013131">
    <property type="component" value="Unassembled WGS sequence"/>
</dbReference>
<sequence>MFILLYFTIIKKSVSIYDFQLQIKSNLSNLNLNKNSIFNSFIDKNFLSKCFKYFFIY</sequence>
<protein>
    <submittedName>
        <fullName evidence="1">Uncharacterized protein</fullName>
    </submittedName>
</protein>
<organism evidence="1 2">
    <name type="scientific">Metamycoplasma auris 15026</name>
    <dbReference type="NCBI Taxonomy" id="1188233"/>
    <lineage>
        <taxon>Bacteria</taxon>
        <taxon>Bacillati</taxon>
        <taxon>Mycoplasmatota</taxon>
        <taxon>Mycoplasmoidales</taxon>
        <taxon>Metamycoplasmataceae</taxon>
        <taxon>Metamycoplasma</taxon>
    </lineage>
</organism>
<dbReference type="STRING" id="1188233.MAU_5220"/>
<gene>
    <name evidence="1" type="ORF">MAU_5220</name>
</gene>
<reference evidence="1 2" key="1">
    <citation type="journal article" date="2013" name="Genome Announc.">
        <title>Draft Genome Sequences of Mycoplasma auris and Mycoplasma yeatsii, Two Species of the Ear Canal of Caprinae.</title>
        <authorList>
            <person name="Dordet-Frisoni E."/>
            <person name="Baranowski E."/>
            <person name="Barre A."/>
            <person name="Blanchard A."/>
            <person name="Breton M."/>
            <person name="Couture C."/>
            <person name="Dupuy V."/>
            <person name="Gaurivaud P."/>
            <person name="Jacob D."/>
            <person name="Lemaitre C."/>
            <person name="Manso-Silvan L."/>
            <person name="Nikolski M."/>
            <person name="Nouvel L.X."/>
            <person name="Poumarat F."/>
            <person name="Sirand-Pugnet P."/>
            <person name="Thebault P."/>
            <person name="Theil S."/>
            <person name="Thiaucourt F."/>
            <person name="Citti C."/>
            <person name="Tardy F."/>
        </authorList>
    </citation>
    <scope>NUCLEOTIDE SEQUENCE [LARGE SCALE GENOMIC DNA]</scope>
    <source>
        <strain evidence="1 2">15026</strain>
    </source>
</reference>
<name>N9TRE3_9BACT</name>
<comment type="caution">
    <text evidence="1">The sequence shown here is derived from an EMBL/GenBank/DDBJ whole genome shotgun (WGS) entry which is preliminary data.</text>
</comment>
<evidence type="ECO:0000313" key="2">
    <source>
        <dbReference type="Proteomes" id="UP000013131"/>
    </source>
</evidence>
<evidence type="ECO:0000313" key="1">
    <source>
        <dbReference type="EMBL" id="ENY68724.1"/>
    </source>
</evidence>
<proteinExistence type="predicted"/>